<dbReference type="GO" id="GO:0005524">
    <property type="term" value="F:ATP binding"/>
    <property type="evidence" value="ECO:0007669"/>
    <property type="project" value="UniProtKB-KW"/>
</dbReference>
<dbReference type="PANTHER" id="PTHR43637:SF3">
    <property type="entry name" value="FLAGELLA-RELATED PROTEIN H-RELATED"/>
    <property type="match status" value="1"/>
</dbReference>
<name>A0AAE3HAA6_9EURY</name>
<keyword evidence="5" id="KW-1185">Reference proteome</keyword>
<reference evidence="4 5" key="1">
    <citation type="journal article" date="2011" name="Appl. Environ. Microbiol.">
        <title>Methanogenic archaea isolated from Taiwan's Chelungpu fault.</title>
        <authorList>
            <person name="Wu S.Y."/>
            <person name="Lai M.C."/>
        </authorList>
    </citation>
    <scope>NUCLEOTIDE SEQUENCE [LARGE SCALE GENOMIC DNA]</scope>
    <source>
        <strain evidence="4 5">St545Mb</strain>
    </source>
</reference>
<comment type="caution">
    <text evidence="4">The sequence shown here is derived from an EMBL/GenBank/DDBJ whole genome shotgun (WGS) entry which is preliminary data.</text>
</comment>
<dbReference type="PROSITE" id="PS51146">
    <property type="entry name" value="KAIC"/>
    <property type="match status" value="1"/>
</dbReference>
<dbReference type="RefSeq" id="WP_256622213.1">
    <property type="nucleotide sequence ID" value="NZ_JTEO01000004.1"/>
</dbReference>
<dbReference type="Gene3D" id="3.40.50.300">
    <property type="entry name" value="P-loop containing nucleotide triphosphate hydrolases"/>
    <property type="match status" value="1"/>
</dbReference>
<dbReference type="PANTHER" id="PTHR43637">
    <property type="entry name" value="UPF0273 PROTEIN TM_0370"/>
    <property type="match status" value="1"/>
</dbReference>
<organism evidence="4 5">
    <name type="scientific">Methanolobus chelungpuianus</name>
    <dbReference type="NCBI Taxonomy" id="502115"/>
    <lineage>
        <taxon>Archaea</taxon>
        <taxon>Methanobacteriati</taxon>
        <taxon>Methanobacteriota</taxon>
        <taxon>Stenosarchaea group</taxon>
        <taxon>Methanomicrobia</taxon>
        <taxon>Methanosarcinales</taxon>
        <taxon>Methanosarcinaceae</taxon>
        <taxon>Methanolobus</taxon>
    </lineage>
</organism>
<evidence type="ECO:0000313" key="5">
    <source>
        <dbReference type="Proteomes" id="UP001206983"/>
    </source>
</evidence>
<proteinExistence type="predicted"/>
<keyword evidence="2" id="KW-0067">ATP-binding</keyword>
<dbReference type="AlphaFoldDB" id="A0AAE3HAA6"/>
<dbReference type="InterPro" id="IPR014774">
    <property type="entry name" value="KaiC-like_dom"/>
</dbReference>
<keyword evidence="1" id="KW-0547">Nucleotide-binding</keyword>
<feature type="domain" description="KaiC" evidence="3">
    <location>
        <begin position="11"/>
        <end position="254"/>
    </location>
</feature>
<protein>
    <submittedName>
        <fullName evidence="4">RecA-superfamily ATPase</fullName>
    </submittedName>
</protein>
<dbReference type="InterPro" id="IPR010624">
    <property type="entry name" value="KaiC_dom"/>
</dbReference>
<evidence type="ECO:0000259" key="3">
    <source>
        <dbReference type="PROSITE" id="PS51146"/>
    </source>
</evidence>
<dbReference type="InterPro" id="IPR027417">
    <property type="entry name" value="P-loop_NTPase"/>
</dbReference>
<dbReference type="SUPFAM" id="SSF52540">
    <property type="entry name" value="P-loop containing nucleoside triphosphate hydrolases"/>
    <property type="match status" value="1"/>
</dbReference>
<evidence type="ECO:0000256" key="2">
    <source>
        <dbReference type="ARBA" id="ARBA00022840"/>
    </source>
</evidence>
<dbReference type="EMBL" id="JTEO01000004">
    <property type="protein sequence ID" value="MCQ6962444.1"/>
    <property type="molecule type" value="Genomic_DNA"/>
</dbReference>
<evidence type="ECO:0000256" key="1">
    <source>
        <dbReference type="ARBA" id="ARBA00022741"/>
    </source>
</evidence>
<sequence>MDFSFEGNGGYRVPTGIGGLDIQLGGGVPTGTTILVLAEPGANADLFARQFVQGGLFNDEDVYYFSSEHPVQEIISDMQDMKLDVRKYIDSGSLELIDAYGPRFYNVLPKEFTSTISAKDFLKKGTDSMNMLKGTVVQKRANKYRGVIDSISYFLRSYPLNNVVEAIEVMSSVGKATGAIQLILMTSGMHDPITENNLRHICDGVIELRLREHGSEIERTIMIRKMRGMLVPNRTIPYVVTARGIELETTTRVL</sequence>
<dbReference type="Proteomes" id="UP001206983">
    <property type="component" value="Unassembled WGS sequence"/>
</dbReference>
<gene>
    <name evidence="4" type="ORF">PV02_04535</name>
</gene>
<evidence type="ECO:0000313" key="4">
    <source>
        <dbReference type="EMBL" id="MCQ6962444.1"/>
    </source>
</evidence>
<dbReference type="Pfam" id="PF06745">
    <property type="entry name" value="ATPase"/>
    <property type="match status" value="1"/>
</dbReference>
<accession>A0AAE3HAA6</accession>